<name>A8LMT2_DINSH</name>
<dbReference type="InterPro" id="IPR019734">
    <property type="entry name" value="TPR_rpt"/>
</dbReference>
<dbReference type="SMART" id="SM00028">
    <property type="entry name" value="TPR"/>
    <property type="match status" value="5"/>
</dbReference>
<sequence length="328" mass="36303">MQTDRRAPNTALTPDPQLLTRLAWECRWMDRARSQTLAEQVLEITEAQSDEHALARASALRTLAWQAKWRGDFEATASFCLQAKQRVDPTAARAILVDVYSLLGVIHYSAGRRDFAGRMVQRGMNLLDESVPAEGHVDIHITRSTILRYRGRMEEARQALEIAWDHASGAEKARVEHNIARAHIHDSAAAKAAQHAETALELGRRFNSRVILPYALEVLGAALIQQGAADKALPHLEEGLALARTEGDRRACCQILKESGHAHHLLGNPQGALDHLTEGQAIAKEMGYPLWLMAFSESLGAIYEEAGEYQKAALAYKEVVALQNAIRD</sequence>
<dbReference type="RefSeq" id="WP_012179934.1">
    <property type="nucleotide sequence ID" value="NC_009952.1"/>
</dbReference>
<dbReference type="KEGG" id="dsh:Dshi_3274"/>
<keyword evidence="2" id="KW-1185">Reference proteome</keyword>
<dbReference type="Proteomes" id="UP000006833">
    <property type="component" value="Chromosome"/>
</dbReference>
<dbReference type="Gene3D" id="1.25.40.10">
    <property type="entry name" value="Tetratricopeptide repeat domain"/>
    <property type="match status" value="2"/>
</dbReference>
<dbReference type="EMBL" id="CP000830">
    <property type="protein sequence ID" value="ABV95007.1"/>
    <property type="molecule type" value="Genomic_DNA"/>
</dbReference>
<evidence type="ECO:0000313" key="2">
    <source>
        <dbReference type="Proteomes" id="UP000006833"/>
    </source>
</evidence>
<gene>
    <name evidence="1" type="ordered locus">Dshi_3274</name>
</gene>
<dbReference type="STRING" id="398580.Dshi_3274"/>
<reference evidence="2" key="1">
    <citation type="journal article" date="2010" name="ISME J.">
        <title>The complete genome sequence of the algal symbiont Dinoroseobacter shibae: a hitchhiker's guide to life in the sea.</title>
        <authorList>
            <person name="Wagner-Dobler I."/>
            <person name="Ballhausen B."/>
            <person name="Berger M."/>
            <person name="Brinkhoff T."/>
            <person name="Buchholz I."/>
            <person name="Bunk B."/>
            <person name="Cypionka H."/>
            <person name="Daniel R."/>
            <person name="Drepper T."/>
            <person name="Gerdts G."/>
            <person name="Hahnke S."/>
            <person name="Han C."/>
            <person name="Jahn D."/>
            <person name="Kalhoefer D."/>
            <person name="Kiss H."/>
            <person name="Klenk H.P."/>
            <person name="Kyrpides N."/>
            <person name="Liebl W."/>
            <person name="Liesegang H."/>
            <person name="Meincke L."/>
            <person name="Pati A."/>
            <person name="Petersen J."/>
            <person name="Piekarski T."/>
            <person name="Pommerenke C."/>
            <person name="Pradella S."/>
            <person name="Pukall R."/>
            <person name="Rabus R."/>
            <person name="Stackebrandt E."/>
            <person name="Thole S."/>
            <person name="Thompson L."/>
            <person name="Tielen P."/>
            <person name="Tomasch J."/>
            <person name="von Jan M."/>
            <person name="Wanphrut N."/>
            <person name="Wichels A."/>
            <person name="Zech H."/>
            <person name="Simon M."/>
        </authorList>
    </citation>
    <scope>NUCLEOTIDE SEQUENCE [LARGE SCALE GENOMIC DNA]</scope>
    <source>
        <strain evidence="2">DSM 16493 / NCIMB 14021 / DFL 12</strain>
    </source>
</reference>
<accession>A8LMT2</accession>
<dbReference type="SUPFAM" id="SSF48452">
    <property type="entry name" value="TPR-like"/>
    <property type="match status" value="2"/>
</dbReference>
<protein>
    <submittedName>
        <fullName evidence="1">Uncharacterized protein</fullName>
    </submittedName>
</protein>
<dbReference type="eggNOG" id="COG0457">
    <property type="taxonomic scope" value="Bacteria"/>
</dbReference>
<dbReference type="OrthoDB" id="7861411at2"/>
<proteinExistence type="predicted"/>
<evidence type="ECO:0000313" key="1">
    <source>
        <dbReference type="EMBL" id="ABV95007.1"/>
    </source>
</evidence>
<dbReference type="AlphaFoldDB" id="A8LMT2"/>
<dbReference type="InterPro" id="IPR011990">
    <property type="entry name" value="TPR-like_helical_dom_sf"/>
</dbReference>
<dbReference type="HOGENOM" id="CLU_846590_0_0_5"/>
<organism evidence="1 2">
    <name type="scientific">Dinoroseobacter shibae (strain DSM 16493 / NCIMB 14021 / DFL 12)</name>
    <dbReference type="NCBI Taxonomy" id="398580"/>
    <lineage>
        <taxon>Bacteria</taxon>
        <taxon>Pseudomonadati</taxon>
        <taxon>Pseudomonadota</taxon>
        <taxon>Alphaproteobacteria</taxon>
        <taxon>Rhodobacterales</taxon>
        <taxon>Roseobacteraceae</taxon>
        <taxon>Dinoroseobacter</taxon>
    </lineage>
</organism>